<evidence type="ECO:0000313" key="2">
    <source>
        <dbReference type="Proteomes" id="UP001145114"/>
    </source>
</evidence>
<dbReference type="Proteomes" id="UP001145114">
    <property type="component" value="Unassembled WGS sequence"/>
</dbReference>
<accession>A0ACC1HCI3</accession>
<feature type="non-terminal residue" evidence="1">
    <location>
        <position position="1"/>
    </location>
</feature>
<proteinExistence type="predicted"/>
<protein>
    <submittedName>
        <fullName evidence="1">Uncharacterized protein</fullName>
    </submittedName>
</protein>
<comment type="caution">
    <text evidence="1">The sequence shown here is derived from an EMBL/GenBank/DDBJ whole genome shotgun (WGS) entry which is preliminary data.</text>
</comment>
<reference evidence="1" key="1">
    <citation type="submission" date="2022-06" db="EMBL/GenBank/DDBJ databases">
        <title>Phylogenomic reconstructions and comparative analyses of Kickxellomycotina fungi.</title>
        <authorList>
            <person name="Reynolds N.K."/>
            <person name="Stajich J.E."/>
            <person name="Barry K."/>
            <person name="Grigoriev I.V."/>
            <person name="Crous P."/>
            <person name="Smith M.E."/>
        </authorList>
    </citation>
    <scope>NUCLEOTIDE SEQUENCE</scope>
    <source>
        <strain evidence="1">RSA 2271</strain>
    </source>
</reference>
<evidence type="ECO:0000313" key="1">
    <source>
        <dbReference type="EMBL" id="KAJ1672803.1"/>
    </source>
</evidence>
<sequence>VEVRQWRGEGIVPRDELIQQAKCAQGLLCMLTDKIDKEFIDSVGSNVKVVSTMSVGYDHIDISAAKAKGIALGYTPDVLTDATADTTVLLALAVARRAKEAIDAVRNGE</sequence>
<name>A0ACC1HCI3_9FUNG</name>
<organism evidence="1 2">
    <name type="scientific">Spiromyces aspiralis</name>
    <dbReference type="NCBI Taxonomy" id="68401"/>
    <lineage>
        <taxon>Eukaryota</taxon>
        <taxon>Fungi</taxon>
        <taxon>Fungi incertae sedis</taxon>
        <taxon>Zoopagomycota</taxon>
        <taxon>Kickxellomycotina</taxon>
        <taxon>Kickxellomycetes</taxon>
        <taxon>Kickxellales</taxon>
        <taxon>Kickxellaceae</taxon>
        <taxon>Spiromyces</taxon>
    </lineage>
</organism>
<feature type="non-terminal residue" evidence="1">
    <location>
        <position position="109"/>
    </location>
</feature>
<dbReference type="EMBL" id="JAMZIH010007814">
    <property type="protein sequence ID" value="KAJ1672803.1"/>
    <property type="molecule type" value="Genomic_DNA"/>
</dbReference>
<gene>
    <name evidence="1" type="ORF">EV182_006472</name>
</gene>
<keyword evidence="2" id="KW-1185">Reference proteome</keyword>